<gene>
    <name evidence="6" type="ORF">TSPGSL018_14212</name>
</gene>
<feature type="domain" description="LIM zinc-binding" evidence="5">
    <location>
        <begin position="170"/>
        <end position="235"/>
    </location>
</feature>
<dbReference type="SMART" id="SM00132">
    <property type="entry name" value="LIM"/>
    <property type="match status" value="1"/>
</dbReference>
<keyword evidence="1 3" id="KW-0479">Metal-binding</keyword>
<name>A0A061S100_9CHLO</name>
<reference evidence="6" key="1">
    <citation type="submission" date="2014-05" db="EMBL/GenBank/DDBJ databases">
        <title>The transcriptome of the halophilic microalga Tetraselmis sp. GSL018 isolated from the Great Salt Lake, Utah.</title>
        <authorList>
            <person name="Jinkerson R.E."/>
            <person name="D'Adamo S."/>
            <person name="Posewitz M.C."/>
        </authorList>
    </citation>
    <scope>NUCLEOTIDE SEQUENCE</scope>
    <source>
        <strain evidence="6">GSL018</strain>
    </source>
</reference>
<evidence type="ECO:0000256" key="3">
    <source>
        <dbReference type="PROSITE-ProRule" id="PRU00125"/>
    </source>
</evidence>
<dbReference type="Pfam" id="PF12315">
    <property type="entry name" value="DA1-like"/>
    <property type="match status" value="2"/>
</dbReference>
<evidence type="ECO:0000256" key="1">
    <source>
        <dbReference type="ARBA" id="ARBA00022723"/>
    </source>
</evidence>
<evidence type="ECO:0000259" key="5">
    <source>
        <dbReference type="PROSITE" id="PS50023"/>
    </source>
</evidence>
<proteinExistence type="predicted"/>
<dbReference type="PROSITE" id="PS00478">
    <property type="entry name" value="LIM_DOMAIN_1"/>
    <property type="match status" value="1"/>
</dbReference>
<evidence type="ECO:0000313" key="6">
    <source>
        <dbReference type="EMBL" id="JAC78832.1"/>
    </source>
</evidence>
<dbReference type="PANTHER" id="PTHR24209:SF7">
    <property type="entry name" value="PROTEIN DA1-RELATED 2"/>
    <property type="match status" value="1"/>
</dbReference>
<evidence type="ECO:0000256" key="2">
    <source>
        <dbReference type="ARBA" id="ARBA00022833"/>
    </source>
</evidence>
<keyword evidence="3" id="KW-0440">LIM domain</keyword>
<dbReference type="Pfam" id="PF00412">
    <property type="entry name" value="LIM"/>
    <property type="match status" value="1"/>
</dbReference>
<feature type="compositionally biased region" description="Polar residues" evidence="4">
    <location>
        <begin position="1"/>
        <end position="28"/>
    </location>
</feature>
<feature type="region of interest" description="Disordered" evidence="4">
    <location>
        <begin position="1"/>
        <end position="29"/>
    </location>
</feature>
<keyword evidence="2 3" id="KW-0862">Zinc</keyword>
<dbReference type="SUPFAM" id="SSF57716">
    <property type="entry name" value="Glucocorticoid receptor-like (DNA-binding domain)"/>
    <property type="match status" value="1"/>
</dbReference>
<dbReference type="InterPro" id="IPR001781">
    <property type="entry name" value="Znf_LIM"/>
</dbReference>
<sequence>MGLVISSPSRGSVRPSQTPANTPQQVQQVAEPAIPGAVPELTADEAEELNRVALDEAIVESVKQASTETRGGFGVFPTSIGSSNGEEEFFSPFYNAIFWSEQEANDRAIAQALGQELLDDPYSNNQAGNDNLTTRDEELAKSLQQQFDAEAGQPGGLEEPTSSGSRQNRPPCRGCGLPVSWGLLSSAPSVRALGSLWHAACFRCDGCGGVISDGMFSIHNAAPFHPHCHRERFWPKCVVCGSFIPARPDGRVEYSENPFWGSKHCRGHLADGTPRCYSCDRLQPRGDEYVALQDGRHVCYTCLGTIVVDTADCQPLYSEVLAFYALVEMPLPVKPPLMLVETSGLNEAEAGEGANRGQGPVFHTRGLCLSEVTHHISPVYHDGSPFLWSVMRRRQLVPRTSASVTAILVLFGMPRLLTGSVLAHELMHAWLKMAGDSPSIGLDRKVEEGLCQLMAYLWLTSQPDCGANIRDYFLYQIEKDPSDVYGNGFREAFAAYNKHGLARVVQHVRANQRFPS</sequence>
<dbReference type="CDD" id="cd09396">
    <property type="entry name" value="LIM_DA1"/>
    <property type="match status" value="1"/>
</dbReference>
<evidence type="ECO:0000256" key="4">
    <source>
        <dbReference type="SAM" id="MobiDB-lite"/>
    </source>
</evidence>
<dbReference type="AlphaFoldDB" id="A0A061S100"/>
<dbReference type="InterPro" id="IPR022087">
    <property type="entry name" value="DA1-like_dom"/>
</dbReference>
<dbReference type="InterPro" id="IPR045218">
    <property type="entry name" value="DA1-like"/>
</dbReference>
<feature type="region of interest" description="Disordered" evidence="4">
    <location>
        <begin position="150"/>
        <end position="171"/>
    </location>
</feature>
<organism evidence="6">
    <name type="scientific">Tetraselmis sp. GSL018</name>
    <dbReference type="NCBI Taxonomy" id="582737"/>
    <lineage>
        <taxon>Eukaryota</taxon>
        <taxon>Viridiplantae</taxon>
        <taxon>Chlorophyta</taxon>
        <taxon>core chlorophytes</taxon>
        <taxon>Chlorodendrophyceae</taxon>
        <taxon>Chlorodendrales</taxon>
        <taxon>Chlorodendraceae</taxon>
        <taxon>Tetraselmis</taxon>
    </lineage>
</organism>
<dbReference type="EMBL" id="GBEZ01006577">
    <property type="protein sequence ID" value="JAC78832.1"/>
    <property type="molecule type" value="Transcribed_RNA"/>
</dbReference>
<protein>
    <submittedName>
        <fullName evidence="6">Protein da1-like isoform x2</fullName>
    </submittedName>
</protein>
<accession>A0A061S100</accession>
<dbReference type="PANTHER" id="PTHR24209">
    <property type="entry name" value="PROTEIN DA1-RELATED 2"/>
    <property type="match status" value="1"/>
</dbReference>
<dbReference type="GO" id="GO:0046872">
    <property type="term" value="F:metal ion binding"/>
    <property type="evidence" value="ECO:0007669"/>
    <property type="project" value="UniProtKB-KW"/>
</dbReference>
<dbReference type="Gene3D" id="2.10.110.10">
    <property type="entry name" value="Cysteine Rich Protein"/>
    <property type="match status" value="1"/>
</dbReference>
<dbReference type="PROSITE" id="PS50023">
    <property type="entry name" value="LIM_DOMAIN_2"/>
    <property type="match status" value="1"/>
</dbReference>